<evidence type="ECO:0000256" key="1">
    <source>
        <dbReference type="SAM" id="Phobius"/>
    </source>
</evidence>
<dbReference type="Proteomes" id="UP001500353">
    <property type="component" value="Unassembled WGS sequence"/>
</dbReference>
<accession>A0ABP9LWS7</accession>
<evidence type="ECO:0000313" key="2">
    <source>
        <dbReference type="EMBL" id="GAA5087087.1"/>
    </source>
</evidence>
<organism evidence="2 3">
    <name type="scientific">Chryseobacterium ginsengisoli</name>
    <dbReference type="NCBI Taxonomy" id="363853"/>
    <lineage>
        <taxon>Bacteria</taxon>
        <taxon>Pseudomonadati</taxon>
        <taxon>Bacteroidota</taxon>
        <taxon>Flavobacteriia</taxon>
        <taxon>Flavobacteriales</taxon>
        <taxon>Weeksellaceae</taxon>
        <taxon>Chryseobacterium group</taxon>
        <taxon>Chryseobacterium</taxon>
    </lineage>
</organism>
<protein>
    <submittedName>
        <fullName evidence="2">Uncharacterized protein</fullName>
    </submittedName>
</protein>
<comment type="caution">
    <text evidence="2">The sequence shown here is derived from an EMBL/GenBank/DDBJ whole genome shotgun (WGS) entry which is preliminary data.</text>
</comment>
<keyword evidence="1" id="KW-1133">Transmembrane helix</keyword>
<sequence>MTNLFWIGIIPLIAVCSELGQFAGFIQGTFDALDLVFYIIGSIMPLLLFKQSITYNLKF</sequence>
<proteinExistence type="predicted"/>
<keyword evidence="1" id="KW-0812">Transmembrane</keyword>
<reference evidence="3" key="1">
    <citation type="journal article" date="2019" name="Int. J. Syst. Evol. Microbiol.">
        <title>The Global Catalogue of Microorganisms (GCM) 10K type strain sequencing project: providing services to taxonomists for standard genome sequencing and annotation.</title>
        <authorList>
            <consortium name="The Broad Institute Genomics Platform"/>
            <consortium name="The Broad Institute Genome Sequencing Center for Infectious Disease"/>
            <person name="Wu L."/>
            <person name="Ma J."/>
        </authorList>
    </citation>
    <scope>NUCLEOTIDE SEQUENCE [LARGE SCALE GENOMIC DNA]</scope>
    <source>
        <strain evidence="3">JCM 18019</strain>
    </source>
</reference>
<feature type="transmembrane region" description="Helical" evidence="1">
    <location>
        <begin position="32"/>
        <end position="49"/>
    </location>
</feature>
<keyword evidence="3" id="KW-1185">Reference proteome</keyword>
<dbReference type="EMBL" id="BAABHX010000001">
    <property type="protein sequence ID" value="GAA5087087.1"/>
    <property type="molecule type" value="Genomic_DNA"/>
</dbReference>
<name>A0ABP9LWS7_9FLAO</name>
<keyword evidence="1" id="KW-0472">Membrane</keyword>
<gene>
    <name evidence="2" type="ORF">GCM10023210_09710</name>
</gene>
<evidence type="ECO:0000313" key="3">
    <source>
        <dbReference type="Proteomes" id="UP001500353"/>
    </source>
</evidence>